<dbReference type="AlphaFoldDB" id="A0A9I9CCY3"/>
<sequence>MGEAATRYNRSGAGGGGCGRWRTALGQRRTEAFGRLGGGALQVGCGGSTAASTAAVVLGV</sequence>
<proteinExistence type="predicted"/>
<protein>
    <submittedName>
        <fullName evidence="2">Uncharacterized protein</fullName>
    </submittedName>
</protein>
<dbReference type="EnsemblPlants" id="MELO3C001077.2.1">
    <property type="protein sequence ID" value="MELO3C001077.2.1"/>
    <property type="gene ID" value="MELO3C001077.2"/>
</dbReference>
<evidence type="ECO:0000313" key="2">
    <source>
        <dbReference type="EnsemblPlants" id="MELO3C001077.2.1"/>
    </source>
</evidence>
<reference evidence="2" key="1">
    <citation type="submission" date="2023-03" db="UniProtKB">
        <authorList>
            <consortium name="EnsemblPlants"/>
        </authorList>
    </citation>
    <scope>IDENTIFICATION</scope>
</reference>
<evidence type="ECO:0000256" key="1">
    <source>
        <dbReference type="SAM" id="MobiDB-lite"/>
    </source>
</evidence>
<organism evidence="2">
    <name type="scientific">Cucumis melo</name>
    <name type="common">Muskmelon</name>
    <dbReference type="NCBI Taxonomy" id="3656"/>
    <lineage>
        <taxon>Eukaryota</taxon>
        <taxon>Viridiplantae</taxon>
        <taxon>Streptophyta</taxon>
        <taxon>Embryophyta</taxon>
        <taxon>Tracheophyta</taxon>
        <taxon>Spermatophyta</taxon>
        <taxon>Magnoliopsida</taxon>
        <taxon>eudicotyledons</taxon>
        <taxon>Gunneridae</taxon>
        <taxon>Pentapetalae</taxon>
        <taxon>rosids</taxon>
        <taxon>fabids</taxon>
        <taxon>Cucurbitales</taxon>
        <taxon>Cucurbitaceae</taxon>
        <taxon>Benincaseae</taxon>
        <taxon>Cucumis</taxon>
    </lineage>
</organism>
<dbReference type="Gramene" id="MELO3C001077.2.1">
    <property type="protein sequence ID" value="MELO3C001077.2.1"/>
    <property type="gene ID" value="MELO3C001077.2"/>
</dbReference>
<feature type="region of interest" description="Disordered" evidence="1">
    <location>
        <begin position="1"/>
        <end position="20"/>
    </location>
</feature>
<name>A0A9I9CCY3_CUCME</name>
<accession>A0A9I9CCY3</accession>